<evidence type="ECO:0000256" key="3">
    <source>
        <dbReference type="ARBA" id="ARBA00009730"/>
    </source>
</evidence>
<dbReference type="EMBL" id="JANBUW010000151">
    <property type="protein sequence ID" value="KAJ2848598.1"/>
    <property type="molecule type" value="Genomic_DNA"/>
</dbReference>
<keyword evidence="13" id="KW-1185">Reference proteome</keyword>
<dbReference type="InterPro" id="IPR007808">
    <property type="entry name" value="Elf1"/>
</dbReference>
<dbReference type="PANTHER" id="PTHR20934:SF0">
    <property type="entry name" value="TRANSCRIPTION ELONGATION FACTOR 1 HOMOLOG"/>
    <property type="match status" value="1"/>
</dbReference>
<evidence type="ECO:0000256" key="7">
    <source>
        <dbReference type="ARBA" id="ARBA00023015"/>
    </source>
</evidence>
<dbReference type="Gene3D" id="2.20.25.190">
    <property type="match status" value="1"/>
</dbReference>
<evidence type="ECO:0000256" key="5">
    <source>
        <dbReference type="ARBA" id="ARBA00022771"/>
    </source>
</evidence>
<evidence type="ECO:0000256" key="9">
    <source>
        <dbReference type="ARBA" id="ARBA00023242"/>
    </source>
</evidence>
<dbReference type="GO" id="GO:0008270">
    <property type="term" value="F:zinc ion binding"/>
    <property type="evidence" value="ECO:0007669"/>
    <property type="project" value="UniProtKB-KW"/>
</dbReference>
<keyword evidence="6 10" id="KW-0862">Zinc</keyword>
<feature type="compositionally biased region" description="Basic and acidic residues" evidence="11">
    <location>
        <begin position="83"/>
        <end position="100"/>
    </location>
</feature>
<proteinExistence type="inferred from homology"/>
<feature type="compositionally biased region" description="Acidic residues" evidence="11">
    <location>
        <begin position="136"/>
        <end position="145"/>
    </location>
</feature>
<evidence type="ECO:0000313" key="12">
    <source>
        <dbReference type="EMBL" id="KAJ2848598.1"/>
    </source>
</evidence>
<accession>A0A9W8I877</accession>
<dbReference type="Proteomes" id="UP001139887">
    <property type="component" value="Unassembled WGS sequence"/>
</dbReference>
<comment type="caution">
    <text evidence="12">The sequence shown here is derived from an EMBL/GenBank/DDBJ whole genome shotgun (WGS) entry which is preliminary data.</text>
</comment>
<keyword evidence="8 10" id="KW-0804">Transcription</keyword>
<evidence type="ECO:0000256" key="4">
    <source>
        <dbReference type="ARBA" id="ARBA00022723"/>
    </source>
</evidence>
<organism evidence="12 13">
    <name type="scientific">Coemansia brasiliensis</name>
    <dbReference type="NCBI Taxonomy" id="2650707"/>
    <lineage>
        <taxon>Eukaryota</taxon>
        <taxon>Fungi</taxon>
        <taxon>Fungi incertae sedis</taxon>
        <taxon>Zoopagomycota</taxon>
        <taxon>Kickxellomycotina</taxon>
        <taxon>Kickxellomycetes</taxon>
        <taxon>Kickxellales</taxon>
        <taxon>Kickxellaceae</taxon>
        <taxon>Coemansia</taxon>
    </lineage>
</organism>
<dbReference type="PANTHER" id="PTHR20934">
    <property type="entry name" value="TRANSCRIPTION ELONGATION FACTOR 1 HOMOLOG"/>
    <property type="match status" value="1"/>
</dbReference>
<evidence type="ECO:0000256" key="10">
    <source>
        <dbReference type="RuleBase" id="RU364033"/>
    </source>
</evidence>
<keyword evidence="7 10" id="KW-0805">Transcription regulation</keyword>
<evidence type="ECO:0000256" key="1">
    <source>
        <dbReference type="ARBA" id="ARBA00003357"/>
    </source>
</evidence>
<keyword evidence="4 10" id="KW-0479">Metal-binding</keyword>
<dbReference type="GO" id="GO:0008023">
    <property type="term" value="C:transcription elongation factor complex"/>
    <property type="evidence" value="ECO:0007669"/>
    <property type="project" value="TreeGrafter"/>
</dbReference>
<evidence type="ECO:0000313" key="13">
    <source>
        <dbReference type="Proteomes" id="UP001139887"/>
    </source>
</evidence>
<dbReference type="Pfam" id="PF05129">
    <property type="entry name" value="Zn_ribbon_Elf1"/>
    <property type="match status" value="1"/>
</dbReference>
<dbReference type="OrthoDB" id="445983at2759"/>
<comment type="function">
    <text evidence="1 10">Transcription elongation factor implicated in the maintenance of proper chromatin structure in actively transcribed regions.</text>
</comment>
<comment type="subcellular location">
    <subcellularLocation>
        <location evidence="2 10">Nucleus</location>
    </subcellularLocation>
</comment>
<comment type="similarity">
    <text evidence="3 10">Belongs to the ELOF1 family.</text>
</comment>
<dbReference type="AlphaFoldDB" id="A0A9W8I877"/>
<feature type="region of interest" description="Disordered" evidence="11">
    <location>
        <begin position="83"/>
        <end position="145"/>
    </location>
</feature>
<dbReference type="InterPro" id="IPR038567">
    <property type="entry name" value="T_Elf1_sf"/>
</dbReference>
<keyword evidence="9 10" id="KW-0539">Nucleus</keyword>
<dbReference type="SUPFAM" id="SSF57783">
    <property type="entry name" value="Zinc beta-ribbon"/>
    <property type="match status" value="1"/>
</dbReference>
<dbReference type="GO" id="GO:0000993">
    <property type="term" value="F:RNA polymerase II complex binding"/>
    <property type="evidence" value="ECO:0007669"/>
    <property type="project" value="TreeGrafter"/>
</dbReference>
<protein>
    <recommendedName>
        <fullName evidence="10">Transcription elongation factor 1 homolog</fullName>
    </recommendedName>
</protein>
<keyword evidence="5 10" id="KW-0863">Zinc-finger</keyword>
<dbReference type="FunFam" id="2.20.25.190:FF:000001">
    <property type="entry name" value="Transcription elongation factor 1 homolog"/>
    <property type="match status" value="1"/>
</dbReference>
<evidence type="ECO:0000256" key="11">
    <source>
        <dbReference type="SAM" id="MobiDB-lite"/>
    </source>
</evidence>
<dbReference type="GO" id="GO:0006368">
    <property type="term" value="P:transcription elongation by RNA polymerase II"/>
    <property type="evidence" value="ECO:0007669"/>
    <property type="project" value="TreeGrafter"/>
</dbReference>
<evidence type="ECO:0000256" key="2">
    <source>
        <dbReference type="ARBA" id="ARBA00004123"/>
    </source>
</evidence>
<reference evidence="12" key="1">
    <citation type="submission" date="2022-07" db="EMBL/GenBank/DDBJ databases">
        <title>Phylogenomic reconstructions and comparative analyses of Kickxellomycotina fungi.</title>
        <authorList>
            <person name="Reynolds N.K."/>
            <person name="Stajich J.E."/>
            <person name="Barry K."/>
            <person name="Grigoriev I.V."/>
            <person name="Crous P."/>
            <person name="Smith M.E."/>
        </authorList>
    </citation>
    <scope>NUCLEOTIDE SEQUENCE</scope>
    <source>
        <strain evidence="12">NRRL 1566</strain>
    </source>
</reference>
<evidence type="ECO:0000256" key="8">
    <source>
        <dbReference type="ARBA" id="ARBA00023163"/>
    </source>
</evidence>
<sequence length="145" mass="16537">MGKRKSARKARPKLKVKTDSVFQCLQCNHEGAVWVRMDKARNVGILQCKVCSISFESGINHLSEPVDVYSDWVDACDRVNRGEPERADSLDRDNGDDYRKYARRRSVSPQPRGSRSSRGRSRSPERDQYGVPNSLSDEESDIDNF</sequence>
<evidence type="ECO:0000256" key="6">
    <source>
        <dbReference type="ARBA" id="ARBA00022833"/>
    </source>
</evidence>
<name>A0A9W8I877_9FUNG</name>
<gene>
    <name evidence="12" type="ORF">IWW36_003209</name>
</gene>